<dbReference type="GO" id="GO:0004497">
    <property type="term" value="F:monooxygenase activity"/>
    <property type="evidence" value="ECO:0007669"/>
    <property type="project" value="UniProtKB-KW"/>
</dbReference>
<evidence type="ECO:0000313" key="11">
    <source>
        <dbReference type="EMBL" id="CAE6337456.1"/>
    </source>
</evidence>
<proteinExistence type="inferred from homology"/>
<dbReference type="CDD" id="cd11065">
    <property type="entry name" value="CYP64-like"/>
    <property type="match status" value="1"/>
</dbReference>
<dbReference type="Proteomes" id="UP000663846">
    <property type="component" value="Unassembled WGS sequence"/>
</dbReference>
<dbReference type="EMBL" id="CAJMWS010000015">
    <property type="protein sequence ID" value="CAE6337456.1"/>
    <property type="molecule type" value="Genomic_DNA"/>
</dbReference>
<dbReference type="InterPro" id="IPR001128">
    <property type="entry name" value="Cyt_P450"/>
</dbReference>
<gene>
    <name evidence="11" type="ORF">RDB_LOCUS1470</name>
</gene>
<comment type="caution">
    <text evidence="11">The sequence shown here is derived from an EMBL/GenBank/DDBJ whole genome shotgun (WGS) entry which is preliminary data.</text>
</comment>
<reference evidence="11" key="1">
    <citation type="submission" date="2021-01" db="EMBL/GenBank/DDBJ databases">
        <authorList>
            <person name="Kaushik A."/>
        </authorList>
    </citation>
    <scope>NUCLEOTIDE SEQUENCE</scope>
    <source>
        <strain evidence="11">AG1-1C</strain>
    </source>
</reference>
<keyword evidence="4 9" id="KW-0349">Heme</keyword>
<organism evidence="11 12">
    <name type="scientific">Rhizoctonia solani</name>
    <dbReference type="NCBI Taxonomy" id="456999"/>
    <lineage>
        <taxon>Eukaryota</taxon>
        <taxon>Fungi</taxon>
        <taxon>Dikarya</taxon>
        <taxon>Basidiomycota</taxon>
        <taxon>Agaricomycotina</taxon>
        <taxon>Agaricomycetes</taxon>
        <taxon>Cantharellales</taxon>
        <taxon>Ceratobasidiaceae</taxon>
        <taxon>Rhizoctonia</taxon>
    </lineage>
</organism>
<evidence type="ECO:0000256" key="10">
    <source>
        <dbReference type="RuleBase" id="RU000461"/>
    </source>
</evidence>
<evidence type="ECO:0000256" key="9">
    <source>
        <dbReference type="PIRSR" id="PIRSR602401-1"/>
    </source>
</evidence>
<dbReference type="InterPro" id="IPR050364">
    <property type="entry name" value="Cytochrome_P450_fung"/>
</dbReference>
<name>A0A8H2W737_9AGAM</name>
<keyword evidence="7 9" id="KW-0408">Iron</keyword>
<dbReference type="Pfam" id="PF00067">
    <property type="entry name" value="p450"/>
    <property type="match status" value="1"/>
</dbReference>
<comment type="cofactor">
    <cofactor evidence="1 9">
        <name>heme</name>
        <dbReference type="ChEBI" id="CHEBI:30413"/>
    </cofactor>
</comment>
<keyword evidence="8 10" id="KW-0503">Monooxygenase</keyword>
<dbReference type="SUPFAM" id="SSF48264">
    <property type="entry name" value="Cytochrome P450"/>
    <property type="match status" value="1"/>
</dbReference>
<dbReference type="GO" id="GO:0020037">
    <property type="term" value="F:heme binding"/>
    <property type="evidence" value="ECO:0007669"/>
    <property type="project" value="InterPro"/>
</dbReference>
<evidence type="ECO:0000256" key="4">
    <source>
        <dbReference type="ARBA" id="ARBA00022617"/>
    </source>
</evidence>
<dbReference type="GO" id="GO:0016705">
    <property type="term" value="F:oxidoreductase activity, acting on paired donors, with incorporation or reduction of molecular oxygen"/>
    <property type="evidence" value="ECO:0007669"/>
    <property type="project" value="InterPro"/>
</dbReference>
<dbReference type="InterPro" id="IPR002401">
    <property type="entry name" value="Cyt_P450_E_grp-I"/>
</dbReference>
<keyword evidence="5 9" id="KW-0479">Metal-binding</keyword>
<dbReference type="AlphaFoldDB" id="A0A8H2W737"/>
<dbReference type="PROSITE" id="PS00086">
    <property type="entry name" value="CYTOCHROME_P450"/>
    <property type="match status" value="1"/>
</dbReference>
<evidence type="ECO:0000256" key="8">
    <source>
        <dbReference type="ARBA" id="ARBA00023033"/>
    </source>
</evidence>
<dbReference type="InterPro" id="IPR017972">
    <property type="entry name" value="Cyt_P450_CS"/>
</dbReference>
<accession>A0A8H2W737</accession>
<comment type="similarity">
    <text evidence="3 10">Belongs to the cytochrome P450 family.</text>
</comment>
<dbReference type="Gene3D" id="1.10.630.10">
    <property type="entry name" value="Cytochrome P450"/>
    <property type="match status" value="1"/>
</dbReference>
<feature type="binding site" description="axial binding residue" evidence="9">
    <location>
        <position position="443"/>
    </location>
    <ligand>
        <name>heme</name>
        <dbReference type="ChEBI" id="CHEBI:30413"/>
    </ligand>
    <ligandPart>
        <name>Fe</name>
        <dbReference type="ChEBI" id="CHEBI:18248"/>
    </ligandPart>
</feature>
<dbReference type="PANTHER" id="PTHR46300:SF7">
    <property type="entry name" value="P450, PUTATIVE (EUROFUNG)-RELATED"/>
    <property type="match status" value="1"/>
</dbReference>
<evidence type="ECO:0000256" key="6">
    <source>
        <dbReference type="ARBA" id="ARBA00023002"/>
    </source>
</evidence>
<dbReference type="GO" id="GO:0005506">
    <property type="term" value="F:iron ion binding"/>
    <property type="evidence" value="ECO:0007669"/>
    <property type="project" value="InterPro"/>
</dbReference>
<evidence type="ECO:0000256" key="2">
    <source>
        <dbReference type="ARBA" id="ARBA00005179"/>
    </source>
</evidence>
<evidence type="ECO:0000256" key="7">
    <source>
        <dbReference type="ARBA" id="ARBA00023004"/>
    </source>
</evidence>
<evidence type="ECO:0000256" key="5">
    <source>
        <dbReference type="ARBA" id="ARBA00022723"/>
    </source>
</evidence>
<evidence type="ECO:0000256" key="1">
    <source>
        <dbReference type="ARBA" id="ARBA00001971"/>
    </source>
</evidence>
<evidence type="ECO:0000256" key="3">
    <source>
        <dbReference type="ARBA" id="ARBA00010617"/>
    </source>
</evidence>
<dbReference type="PANTHER" id="PTHR46300">
    <property type="entry name" value="P450, PUTATIVE (EUROFUNG)-RELATED-RELATED"/>
    <property type="match status" value="1"/>
</dbReference>
<comment type="pathway">
    <text evidence="2">Secondary metabolite biosynthesis.</text>
</comment>
<sequence>MLLDPLSSFGTVSTISATLAGTWIIAHVYRRHRRRELPLPPGPPEKSWLGGNALDMPRTHPWIKFTEWAKTYGDVVHLRVHTNHIVVLSSYEAVLDLFESRGALYSHRPRREMAFLMGWERIMPFHGYDEDWKLYRRYANQGFNKKAAVKYHAGQTRDVHVFLQRLVADPENLVQEFNMLLAKIIMRVTYGYLVTDANDPHVTSSDEAIQSLGRVAMMGSYFVDSYPLLRHFPAWLPGMGFKTKAREWSKLPFRMANVPFEWTKQQMASGVAVPSFLSELLESNEDGRYGEEIIKWTAASMYGGGAHTTVSILNNFILAMLLYPEVARKAREEIDKVVGADRLPTVSDRPDLPYLECVLLETMRWYPVTPLSIPRRVNQDDQYRGYHIPANSTVYNNVYAITRDENIFPDPEIFIPERFDERQTMGKPLNPRDIIFGIGRRVCPGQFIADTSIFLVMANILATMNITKARDESGKEIEPEIVRGPALVCQLRPFKCSIIPRSEHTIGLIDSAVMFSQG</sequence>
<dbReference type="PRINTS" id="PR00385">
    <property type="entry name" value="P450"/>
</dbReference>
<dbReference type="PRINTS" id="PR00463">
    <property type="entry name" value="EP450I"/>
</dbReference>
<keyword evidence="6 10" id="KW-0560">Oxidoreductase</keyword>
<evidence type="ECO:0008006" key="13">
    <source>
        <dbReference type="Google" id="ProtNLM"/>
    </source>
</evidence>
<evidence type="ECO:0000313" key="12">
    <source>
        <dbReference type="Proteomes" id="UP000663846"/>
    </source>
</evidence>
<protein>
    <recommendedName>
        <fullName evidence="13">O-methylsterigmatocystin oxidoreductase</fullName>
    </recommendedName>
</protein>
<dbReference type="InterPro" id="IPR036396">
    <property type="entry name" value="Cyt_P450_sf"/>
</dbReference>